<dbReference type="EC" id="1.14.11.15" evidence="9"/>
<accession>A0A5J5BD51</accession>
<keyword evidence="6 10" id="KW-0408">Iron</keyword>
<keyword evidence="3 10" id="KW-0479">Metal-binding</keyword>
<evidence type="ECO:0000256" key="1">
    <source>
        <dbReference type="ARBA" id="ARBA00001961"/>
    </source>
</evidence>
<dbReference type="OrthoDB" id="288590at2759"/>
<comment type="pathway">
    <text evidence="2">Hormone biosynthesis.</text>
</comment>
<dbReference type="PANTHER" id="PTHR47990">
    <property type="entry name" value="2-OXOGLUTARATE (2OG) AND FE(II)-DEPENDENT OXYGENASE SUPERFAMILY PROTEIN-RELATED"/>
    <property type="match status" value="1"/>
</dbReference>
<reference evidence="12 13" key="1">
    <citation type="submission" date="2019-09" db="EMBL/GenBank/DDBJ databases">
        <title>A chromosome-level genome assembly of the Chinese tupelo Nyssa sinensis.</title>
        <authorList>
            <person name="Yang X."/>
            <person name="Kang M."/>
            <person name="Yang Y."/>
            <person name="Xiong H."/>
            <person name="Wang M."/>
            <person name="Zhang Z."/>
            <person name="Wang Z."/>
            <person name="Wu H."/>
            <person name="Ma T."/>
            <person name="Liu J."/>
            <person name="Xi Z."/>
        </authorList>
    </citation>
    <scope>NUCLEOTIDE SEQUENCE [LARGE SCALE GENOMIC DNA]</scope>
    <source>
        <strain evidence="12">J267</strain>
        <tissue evidence="12">Leaf</tissue>
    </source>
</reference>
<gene>
    <name evidence="12" type="ORF">F0562_024635</name>
</gene>
<organism evidence="12 13">
    <name type="scientific">Nyssa sinensis</name>
    <dbReference type="NCBI Taxonomy" id="561372"/>
    <lineage>
        <taxon>Eukaryota</taxon>
        <taxon>Viridiplantae</taxon>
        <taxon>Streptophyta</taxon>
        <taxon>Embryophyta</taxon>
        <taxon>Tracheophyta</taxon>
        <taxon>Spermatophyta</taxon>
        <taxon>Magnoliopsida</taxon>
        <taxon>eudicotyledons</taxon>
        <taxon>Gunneridae</taxon>
        <taxon>Pentapetalae</taxon>
        <taxon>asterids</taxon>
        <taxon>Cornales</taxon>
        <taxon>Nyssaceae</taxon>
        <taxon>Nyssa</taxon>
    </lineage>
</organism>
<dbReference type="GO" id="GO:0046872">
    <property type="term" value="F:metal ion binding"/>
    <property type="evidence" value="ECO:0007669"/>
    <property type="project" value="UniProtKB-KW"/>
</dbReference>
<evidence type="ECO:0000313" key="13">
    <source>
        <dbReference type="Proteomes" id="UP000325577"/>
    </source>
</evidence>
<comment type="cofactor">
    <cofactor evidence="1">
        <name>L-ascorbate</name>
        <dbReference type="ChEBI" id="CHEBI:38290"/>
    </cofactor>
</comment>
<evidence type="ECO:0000256" key="9">
    <source>
        <dbReference type="ARBA" id="ARBA00066695"/>
    </source>
</evidence>
<dbReference type="Pfam" id="PF03171">
    <property type="entry name" value="2OG-FeII_Oxy"/>
    <property type="match status" value="1"/>
</dbReference>
<evidence type="ECO:0000256" key="6">
    <source>
        <dbReference type="ARBA" id="ARBA00023004"/>
    </source>
</evidence>
<dbReference type="EMBL" id="CM018036">
    <property type="protein sequence ID" value="KAA8540446.1"/>
    <property type="molecule type" value="Genomic_DNA"/>
</dbReference>
<dbReference type="FunFam" id="2.60.120.330:FF:000013">
    <property type="entry name" value="Gibberellin 3-beta-dioxygenase 1"/>
    <property type="match status" value="1"/>
</dbReference>
<dbReference type="InterPro" id="IPR026992">
    <property type="entry name" value="DIOX_N"/>
</dbReference>
<dbReference type="InterPro" id="IPR044861">
    <property type="entry name" value="IPNS-like_FE2OG_OXY"/>
</dbReference>
<feature type="domain" description="Fe2OG dioxygenase" evidence="11">
    <location>
        <begin position="200"/>
        <end position="301"/>
    </location>
</feature>
<dbReference type="PROSITE" id="PS51471">
    <property type="entry name" value="FE2OG_OXY"/>
    <property type="match status" value="1"/>
</dbReference>
<evidence type="ECO:0000256" key="4">
    <source>
        <dbReference type="ARBA" id="ARBA00022964"/>
    </source>
</evidence>
<dbReference type="InterPro" id="IPR005123">
    <property type="entry name" value="Oxoglu/Fe-dep_dioxygenase_dom"/>
</dbReference>
<comment type="similarity">
    <text evidence="8">Belongs to the iron/ascorbate-dependent oxidoreductase family. GA3OX subfamily.</text>
</comment>
<keyword evidence="13" id="KW-1185">Reference proteome</keyword>
<evidence type="ECO:0000313" key="12">
    <source>
        <dbReference type="EMBL" id="KAA8540446.1"/>
    </source>
</evidence>
<dbReference type="InterPro" id="IPR027443">
    <property type="entry name" value="IPNS-like_sf"/>
</dbReference>
<comment type="pathway">
    <text evidence="7">Plant hormone biosynthesis; gibberellin biosynthesis.</text>
</comment>
<dbReference type="Pfam" id="PF14226">
    <property type="entry name" value="DIOX_N"/>
    <property type="match status" value="1"/>
</dbReference>
<name>A0A5J5BD51_9ASTE</name>
<dbReference type="GO" id="GO:0016707">
    <property type="term" value="F:gibberellin 3-beta-dioxygenase activity"/>
    <property type="evidence" value="ECO:0007669"/>
    <property type="project" value="UniProtKB-EC"/>
</dbReference>
<dbReference type="AlphaFoldDB" id="A0A5J5BD51"/>
<keyword evidence="4" id="KW-0223">Dioxygenase</keyword>
<sequence length="368" mass="40773">MPSRVSDAIRTQPGHLLYKHLDFNSVKELPDSHAWHDEYSSSDSCSMDSVPVIDLSDPNAMKLVGHACKIWGVFQVTNHGITTSLLDDIESAGRNLFSLPIQQKLKASRSPDGVSGYGVARISCFFPKLMWSEGFTIVGSPLEHARQLWPHDYQKFCNVIEEYDREMKQLAGRLMWLMLGSLSTTKEDVKWAGPKGDFEEASGVLQLNSYPACPDPDRAMGLAPHTDSTLLTILHQNNTSGLQVLREGNGWVTVPPLPGTLVVNVGDLLHILSNGLYPSVLHRAVVNRTHHRLSMAYLYGPPAGVQISPLSKLVDPTHPPLYRPITWSEYLSTKAKHFNKALSSVRLCAPLNRYDHHDGVKVGQRGLG</sequence>
<evidence type="ECO:0000256" key="8">
    <source>
        <dbReference type="ARBA" id="ARBA00061560"/>
    </source>
</evidence>
<dbReference type="SUPFAM" id="SSF51197">
    <property type="entry name" value="Clavaminate synthase-like"/>
    <property type="match status" value="1"/>
</dbReference>
<evidence type="ECO:0000256" key="3">
    <source>
        <dbReference type="ARBA" id="ARBA00022723"/>
    </source>
</evidence>
<evidence type="ECO:0000256" key="10">
    <source>
        <dbReference type="RuleBase" id="RU003682"/>
    </source>
</evidence>
<evidence type="ECO:0000256" key="2">
    <source>
        <dbReference type="ARBA" id="ARBA00004972"/>
    </source>
</evidence>
<evidence type="ECO:0000259" key="11">
    <source>
        <dbReference type="PROSITE" id="PS51471"/>
    </source>
</evidence>
<dbReference type="Proteomes" id="UP000325577">
    <property type="component" value="Linkage Group LG13"/>
</dbReference>
<dbReference type="GO" id="GO:0009686">
    <property type="term" value="P:gibberellin biosynthetic process"/>
    <property type="evidence" value="ECO:0007669"/>
    <property type="project" value="UniProtKB-ARBA"/>
</dbReference>
<protein>
    <recommendedName>
        <fullName evidence="9">gibberellin 3beta-dioxygenase</fullName>
        <ecNumber evidence="9">1.14.11.15</ecNumber>
    </recommendedName>
</protein>
<dbReference type="InterPro" id="IPR050231">
    <property type="entry name" value="Iron_ascorbate_oxido_reductase"/>
</dbReference>
<evidence type="ECO:0000256" key="5">
    <source>
        <dbReference type="ARBA" id="ARBA00023002"/>
    </source>
</evidence>
<evidence type="ECO:0000256" key="7">
    <source>
        <dbReference type="ARBA" id="ARBA00037909"/>
    </source>
</evidence>
<dbReference type="Gene3D" id="2.60.120.330">
    <property type="entry name" value="B-lactam Antibiotic, Isopenicillin N Synthase, Chain"/>
    <property type="match status" value="1"/>
</dbReference>
<proteinExistence type="inferred from homology"/>
<keyword evidence="5 10" id="KW-0560">Oxidoreductase</keyword>